<dbReference type="EMBL" id="NHON01000007">
    <property type="protein sequence ID" value="OWJ68130.1"/>
    <property type="molecule type" value="Genomic_DNA"/>
</dbReference>
<gene>
    <name evidence="1" type="ORF">BWR60_05510</name>
</gene>
<dbReference type="AlphaFoldDB" id="A0A211ZS94"/>
<dbReference type="PANTHER" id="PTHR43881">
    <property type="entry name" value="GAMMA-GLUTAMYLTRANSPEPTIDASE (AFU_ORTHOLOGUE AFUA_4G13580)"/>
    <property type="match status" value="1"/>
</dbReference>
<evidence type="ECO:0000313" key="1">
    <source>
        <dbReference type="EMBL" id="OWJ68130.1"/>
    </source>
</evidence>
<keyword evidence="2" id="KW-1185">Reference proteome</keyword>
<dbReference type="OrthoDB" id="9781342at2"/>
<keyword evidence="1" id="KW-0808">Transferase</keyword>
<comment type="caution">
    <text evidence="1">The sequence shown here is derived from an EMBL/GenBank/DDBJ whole genome shotgun (WGS) entry which is preliminary data.</text>
</comment>
<protein>
    <submittedName>
        <fullName evidence="1">Gamma-glutamyltransferase</fullName>
    </submittedName>
</protein>
<dbReference type="PANTHER" id="PTHR43881:SF1">
    <property type="entry name" value="GAMMA-GLUTAMYLTRANSPEPTIDASE (AFU_ORTHOLOGUE AFUA_4G13580)"/>
    <property type="match status" value="1"/>
</dbReference>
<dbReference type="Gene3D" id="1.10.246.130">
    <property type="match status" value="1"/>
</dbReference>
<dbReference type="GO" id="GO:0016740">
    <property type="term" value="F:transferase activity"/>
    <property type="evidence" value="ECO:0007669"/>
    <property type="project" value="UniProtKB-KW"/>
</dbReference>
<proteinExistence type="predicted"/>
<name>A0A211ZS94_9PROT</name>
<sequence>MQQMQRDFGRPGRSALIAGEAAIATSHPLASAAGLEVLMDGGNAVDAALAAVAVQCVVEAHMTGIGGDCFVLYAPAGQDALALNGSGRAPRAASAEALAAQGLAAIPQRSPHAVTVPGAISAWCRLHAEHGSLPLDRLFARAILYAEEGYPVAPRVAWDWAEEAGFLAGDAGCRAVFLPGGRIPAVGDRHVQLLLGARLRDIAARGAAAFYEGAVAESLVRFLRAQGGLHTLEDFAAGREVANWVDPIRLDYRGTEVVECPPNGQGLAALMILGLLSGQDMAAEMPEADRIHLHAEATKIAYHHRDALICDPDHLPHDPRTLLSEEVLGALRRRVDPKRAGRPALWTEPEHRDTVYLCVVDRDGNAVSFINSIFDSFGAGLLDPETGVLLHSRGSSFRVEPGHPNAIGPGKRPMHTIIPGLLRRDGRTAGVFGVMGGHYQAAGQAQFVSSIIDRGLDPQAALDLPRSFAFDGELQLEPRVGEAVAAELAGRGHTVAIRDEPLGGGQAILIDHERGVLVAGSDPRKDGCALGI</sequence>
<dbReference type="Proteomes" id="UP000196655">
    <property type="component" value="Unassembled WGS sequence"/>
</dbReference>
<dbReference type="InterPro" id="IPR029055">
    <property type="entry name" value="Ntn_hydrolases_N"/>
</dbReference>
<dbReference type="STRING" id="1122125.GCA_000423185_01909"/>
<dbReference type="InterPro" id="IPR043137">
    <property type="entry name" value="GGT_ssub_C"/>
</dbReference>
<dbReference type="Pfam" id="PF01019">
    <property type="entry name" value="G_glu_transpept"/>
    <property type="match status" value="1"/>
</dbReference>
<organism evidence="1 2">
    <name type="scientific">Inquilinus limosus</name>
    <dbReference type="NCBI Taxonomy" id="171674"/>
    <lineage>
        <taxon>Bacteria</taxon>
        <taxon>Pseudomonadati</taxon>
        <taxon>Pseudomonadota</taxon>
        <taxon>Alphaproteobacteria</taxon>
        <taxon>Rhodospirillales</taxon>
        <taxon>Rhodospirillaceae</taxon>
        <taxon>Inquilinus</taxon>
    </lineage>
</organism>
<dbReference type="PRINTS" id="PR01210">
    <property type="entry name" value="GGTRANSPTASE"/>
</dbReference>
<dbReference type="SUPFAM" id="SSF56235">
    <property type="entry name" value="N-terminal nucleophile aminohydrolases (Ntn hydrolases)"/>
    <property type="match status" value="1"/>
</dbReference>
<dbReference type="Gene3D" id="3.60.20.40">
    <property type="match status" value="1"/>
</dbReference>
<evidence type="ECO:0000313" key="2">
    <source>
        <dbReference type="Proteomes" id="UP000196655"/>
    </source>
</evidence>
<accession>A0A211ZS94</accession>
<reference evidence="2" key="1">
    <citation type="submission" date="2017-05" db="EMBL/GenBank/DDBJ databases">
        <authorList>
            <person name="Macchi M."/>
            <person name="Festa S."/>
            <person name="Coppotelli B.M."/>
            <person name="Morelli I.S."/>
        </authorList>
    </citation>
    <scope>NUCLEOTIDE SEQUENCE [LARGE SCALE GENOMIC DNA]</scope>
    <source>
        <strain evidence="2">I</strain>
    </source>
</reference>
<dbReference type="InterPro" id="IPR052896">
    <property type="entry name" value="GGT-like_enzyme"/>
</dbReference>
<dbReference type="InterPro" id="IPR043138">
    <property type="entry name" value="GGT_lsub"/>
</dbReference>